<dbReference type="InterPro" id="IPR000172">
    <property type="entry name" value="GMC_OxRdtase_N"/>
</dbReference>
<dbReference type="PANTHER" id="PTHR46056">
    <property type="entry name" value="LONG-CHAIN-ALCOHOL OXIDASE"/>
    <property type="match status" value="1"/>
</dbReference>
<organism evidence="7 8">
    <name type="scientific">Rhizoclosmatium globosum</name>
    <dbReference type="NCBI Taxonomy" id="329046"/>
    <lineage>
        <taxon>Eukaryota</taxon>
        <taxon>Fungi</taxon>
        <taxon>Fungi incertae sedis</taxon>
        <taxon>Chytridiomycota</taxon>
        <taxon>Chytridiomycota incertae sedis</taxon>
        <taxon>Chytridiomycetes</taxon>
        <taxon>Chytridiales</taxon>
        <taxon>Chytriomycetaceae</taxon>
        <taxon>Rhizoclosmatium</taxon>
    </lineage>
</organism>
<reference evidence="7 8" key="1">
    <citation type="submission" date="2016-07" db="EMBL/GenBank/DDBJ databases">
        <title>Pervasive Adenine N6-methylation of Active Genes in Fungi.</title>
        <authorList>
            <consortium name="DOE Joint Genome Institute"/>
            <person name="Mondo S.J."/>
            <person name="Dannebaum R.O."/>
            <person name="Kuo R.C."/>
            <person name="Labutti K."/>
            <person name="Haridas S."/>
            <person name="Kuo A."/>
            <person name="Salamov A."/>
            <person name="Ahrendt S.R."/>
            <person name="Lipzen A."/>
            <person name="Sullivan W."/>
            <person name="Andreopoulos W.B."/>
            <person name="Clum A."/>
            <person name="Lindquist E."/>
            <person name="Daum C."/>
            <person name="Ramamoorthy G.K."/>
            <person name="Gryganskyi A."/>
            <person name="Culley D."/>
            <person name="Magnuson J.K."/>
            <person name="James T.Y."/>
            <person name="O'Malley M.A."/>
            <person name="Stajich J.E."/>
            <person name="Spatafora J.W."/>
            <person name="Visel A."/>
            <person name="Grigoriev I.V."/>
        </authorList>
    </citation>
    <scope>NUCLEOTIDE SEQUENCE [LARGE SCALE GENOMIC DNA]</scope>
    <source>
        <strain evidence="7 8">JEL800</strain>
    </source>
</reference>
<dbReference type="Pfam" id="PF00732">
    <property type="entry name" value="GMC_oxred_N"/>
    <property type="match status" value="1"/>
</dbReference>
<proteinExistence type="inferred from homology"/>
<keyword evidence="4" id="KW-0560">Oxidoreductase</keyword>
<dbReference type="GO" id="GO:0016614">
    <property type="term" value="F:oxidoreductase activity, acting on CH-OH group of donors"/>
    <property type="evidence" value="ECO:0007669"/>
    <property type="project" value="InterPro"/>
</dbReference>
<keyword evidence="3" id="KW-0274">FAD</keyword>
<dbReference type="Proteomes" id="UP000193642">
    <property type="component" value="Unassembled WGS sequence"/>
</dbReference>
<dbReference type="STRING" id="329046.A0A1Y2C3S0"/>
<sequence>MDSLFNNMEANGLLQSDDAAISILTGSAFGGGTAINWASFTDSLDTICERNGITDKNVSQNVPNQILLDGCKKLGYPAAVLPQNAAGKDHRCAFCSMGCPYAEKQGTHVTWLKDAAECGAQFIHQCKVDRVTHEKGKVTGIVGTMFTSGVKLVIKAKTVVSSCGTMNSPLLLTRSGLKNQHIGRNLKLHPVSVVQGYFPDRAVNPFEGGIMTSISDVLADREGTGYGVRIEVPSMHPGLFSFIAQYRGAASFKKTILQYKNRTSLIGLCRDFDSTGRVYQDAQGHTHVDFSLGSFDSVSLEKSIVTNVKILLAAGATEVDAVLPGLDPLVFSEMEVLQGNTVTSTKAEQYYKKIQKIGVVARKAKLVCAHPMGTCRMGHSPKVGVVNPRGETWEVKGLYVADASVFPTASGVNPMVTVLSIAHSIAQFIKSDVGASSKL</sequence>
<dbReference type="Gene3D" id="3.50.50.60">
    <property type="entry name" value="FAD/NAD(P)-binding domain"/>
    <property type="match status" value="2"/>
</dbReference>
<protein>
    <recommendedName>
        <fullName evidence="9">FAD/NAD(P)-binding domain-containing protein</fullName>
    </recommendedName>
</protein>
<dbReference type="EMBL" id="MCGO01000031">
    <property type="protein sequence ID" value="ORY41641.1"/>
    <property type="molecule type" value="Genomic_DNA"/>
</dbReference>
<keyword evidence="8" id="KW-1185">Reference proteome</keyword>
<dbReference type="Pfam" id="PF05199">
    <property type="entry name" value="GMC_oxred_C"/>
    <property type="match status" value="1"/>
</dbReference>
<evidence type="ECO:0000259" key="5">
    <source>
        <dbReference type="Pfam" id="PF00732"/>
    </source>
</evidence>
<dbReference type="PANTHER" id="PTHR46056:SF12">
    <property type="entry name" value="LONG-CHAIN-ALCOHOL OXIDASE"/>
    <property type="match status" value="1"/>
</dbReference>
<name>A0A1Y2C3S0_9FUNG</name>
<feature type="domain" description="Glucose-methanol-choline oxidoreductase N-terminal" evidence="5">
    <location>
        <begin position="42"/>
        <end position="191"/>
    </location>
</feature>
<dbReference type="GO" id="GO:0050660">
    <property type="term" value="F:flavin adenine dinucleotide binding"/>
    <property type="evidence" value="ECO:0007669"/>
    <property type="project" value="InterPro"/>
</dbReference>
<evidence type="ECO:0000256" key="3">
    <source>
        <dbReference type="ARBA" id="ARBA00022827"/>
    </source>
</evidence>
<dbReference type="InterPro" id="IPR007867">
    <property type="entry name" value="GMC_OxRtase_C"/>
</dbReference>
<evidence type="ECO:0008006" key="9">
    <source>
        <dbReference type="Google" id="ProtNLM"/>
    </source>
</evidence>
<evidence type="ECO:0000256" key="2">
    <source>
        <dbReference type="ARBA" id="ARBA00022630"/>
    </source>
</evidence>
<keyword evidence="2" id="KW-0285">Flavoprotein</keyword>
<dbReference type="OrthoDB" id="269227at2759"/>
<evidence type="ECO:0000256" key="4">
    <source>
        <dbReference type="ARBA" id="ARBA00023002"/>
    </source>
</evidence>
<comment type="caution">
    <text evidence="7">The sequence shown here is derived from an EMBL/GenBank/DDBJ whole genome shotgun (WGS) entry which is preliminary data.</text>
</comment>
<gene>
    <name evidence="7" type="ORF">BCR33DRAFT_699037</name>
</gene>
<comment type="similarity">
    <text evidence="1">Belongs to the GMC oxidoreductase family.</text>
</comment>
<evidence type="ECO:0000259" key="6">
    <source>
        <dbReference type="Pfam" id="PF05199"/>
    </source>
</evidence>
<evidence type="ECO:0000256" key="1">
    <source>
        <dbReference type="ARBA" id="ARBA00010790"/>
    </source>
</evidence>
<evidence type="ECO:0000313" key="8">
    <source>
        <dbReference type="Proteomes" id="UP000193642"/>
    </source>
</evidence>
<dbReference type="SUPFAM" id="SSF51905">
    <property type="entry name" value="FAD/NAD(P)-binding domain"/>
    <property type="match status" value="1"/>
</dbReference>
<accession>A0A1Y2C3S0</accession>
<evidence type="ECO:0000313" key="7">
    <source>
        <dbReference type="EMBL" id="ORY41641.1"/>
    </source>
</evidence>
<dbReference type="AlphaFoldDB" id="A0A1Y2C3S0"/>
<dbReference type="InterPro" id="IPR036188">
    <property type="entry name" value="FAD/NAD-bd_sf"/>
</dbReference>
<feature type="domain" description="Glucose-methanol-choline oxidoreductase C-terminal" evidence="6">
    <location>
        <begin position="315"/>
        <end position="422"/>
    </location>
</feature>